<evidence type="ECO:0000313" key="2">
    <source>
        <dbReference type="EMBL" id="KAK4189982.1"/>
    </source>
</evidence>
<feature type="transmembrane region" description="Helical" evidence="1">
    <location>
        <begin position="76"/>
        <end position="95"/>
    </location>
</feature>
<gene>
    <name evidence="2" type="ORF">QBC35DRAFT_379153</name>
</gene>
<feature type="transmembrane region" description="Helical" evidence="1">
    <location>
        <begin position="14"/>
        <end position="39"/>
    </location>
</feature>
<sequence length="234" mass="25976">MSNQAPQRSLLKPICYVLLLLAIDAAISLGLVSSMVSFLHGHGNGPFEVEYPKGSGFLLAGHPAGLVVNQGHTTNAAGGTALVLVGFGGVIALFLERRSRMKYGKSAWEFELWAFVSILSCLLTLGALIYTFVETRITSEQLIDPEIASQYPFPNRYPDDRWAPENWYGAMLALPISTADENEIIRNIRLMRGWRWNIIPLFLLGFTLAVLASLEVRRTKNSLARSDYPMKQMS</sequence>
<keyword evidence="1" id="KW-0812">Transmembrane</keyword>
<dbReference type="AlphaFoldDB" id="A0AAN7AL12"/>
<dbReference type="EMBL" id="MU864370">
    <property type="protein sequence ID" value="KAK4189982.1"/>
    <property type="molecule type" value="Genomic_DNA"/>
</dbReference>
<name>A0AAN7AL12_9PEZI</name>
<reference evidence="2" key="1">
    <citation type="journal article" date="2023" name="Mol. Phylogenet. Evol.">
        <title>Genome-scale phylogeny and comparative genomics of the fungal order Sordariales.</title>
        <authorList>
            <person name="Hensen N."/>
            <person name="Bonometti L."/>
            <person name="Westerberg I."/>
            <person name="Brannstrom I.O."/>
            <person name="Guillou S."/>
            <person name="Cros-Aarteil S."/>
            <person name="Calhoun S."/>
            <person name="Haridas S."/>
            <person name="Kuo A."/>
            <person name="Mondo S."/>
            <person name="Pangilinan J."/>
            <person name="Riley R."/>
            <person name="LaButti K."/>
            <person name="Andreopoulos B."/>
            <person name="Lipzen A."/>
            <person name="Chen C."/>
            <person name="Yan M."/>
            <person name="Daum C."/>
            <person name="Ng V."/>
            <person name="Clum A."/>
            <person name="Steindorff A."/>
            <person name="Ohm R.A."/>
            <person name="Martin F."/>
            <person name="Silar P."/>
            <person name="Natvig D.O."/>
            <person name="Lalanne C."/>
            <person name="Gautier V."/>
            <person name="Ament-Velasquez S.L."/>
            <person name="Kruys A."/>
            <person name="Hutchinson M.I."/>
            <person name="Powell A.J."/>
            <person name="Barry K."/>
            <person name="Miller A.N."/>
            <person name="Grigoriev I.V."/>
            <person name="Debuchy R."/>
            <person name="Gladieux P."/>
            <person name="Hiltunen Thoren M."/>
            <person name="Johannesson H."/>
        </authorList>
    </citation>
    <scope>NUCLEOTIDE SEQUENCE</scope>
    <source>
        <strain evidence="2">PSN309</strain>
    </source>
</reference>
<evidence type="ECO:0000313" key="3">
    <source>
        <dbReference type="Proteomes" id="UP001302126"/>
    </source>
</evidence>
<protein>
    <submittedName>
        <fullName evidence="2">Uncharacterized protein</fullName>
    </submittedName>
</protein>
<accession>A0AAN7AL12</accession>
<organism evidence="2 3">
    <name type="scientific">Podospora australis</name>
    <dbReference type="NCBI Taxonomy" id="1536484"/>
    <lineage>
        <taxon>Eukaryota</taxon>
        <taxon>Fungi</taxon>
        <taxon>Dikarya</taxon>
        <taxon>Ascomycota</taxon>
        <taxon>Pezizomycotina</taxon>
        <taxon>Sordariomycetes</taxon>
        <taxon>Sordariomycetidae</taxon>
        <taxon>Sordariales</taxon>
        <taxon>Podosporaceae</taxon>
        <taxon>Podospora</taxon>
    </lineage>
</organism>
<comment type="caution">
    <text evidence="2">The sequence shown here is derived from an EMBL/GenBank/DDBJ whole genome shotgun (WGS) entry which is preliminary data.</text>
</comment>
<dbReference type="Proteomes" id="UP001302126">
    <property type="component" value="Unassembled WGS sequence"/>
</dbReference>
<feature type="transmembrane region" description="Helical" evidence="1">
    <location>
        <begin position="107"/>
        <end position="133"/>
    </location>
</feature>
<keyword evidence="1" id="KW-0472">Membrane</keyword>
<proteinExistence type="predicted"/>
<feature type="transmembrane region" description="Helical" evidence="1">
    <location>
        <begin position="198"/>
        <end position="216"/>
    </location>
</feature>
<evidence type="ECO:0000256" key="1">
    <source>
        <dbReference type="SAM" id="Phobius"/>
    </source>
</evidence>
<keyword evidence="1" id="KW-1133">Transmembrane helix</keyword>
<keyword evidence="3" id="KW-1185">Reference proteome</keyword>
<reference evidence="2" key="2">
    <citation type="submission" date="2023-05" db="EMBL/GenBank/DDBJ databases">
        <authorList>
            <consortium name="Lawrence Berkeley National Laboratory"/>
            <person name="Steindorff A."/>
            <person name="Hensen N."/>
            <person name="Bonometti L."/>
            <person name="Westerberg I."/>
            <person name="Brannstrom I.O."/>
            <person name="Guillou S."/>
            <person name="Cros-Aarteil S."/>
            <person name="Calhoun S."/>
            <person name="Haridas S."/>
            <person name="Kuo A."/>
            <person name="Mondo S."/>
            <person name="Pangilinan J."/>
            <person name="Riley R."/>
            <person name="Labutti K."/>
            <person name="Andreopoulos B."/>
            <person name="Lipzen A."/>
            <person name="Chen C."/>
            <person name="Yanf M."/>
            <person name="Daum C."/>
            <person name="Ng V."/>
            <person name="Clum A."/>
            <person name="Ohm R."/>
            <person name="Martin F."/>
            <person name="Silar P."/>
            <person name="Natvig D."/>
            <person name="Lalanne C."/>
            <person name="Gautier V."/>
            <person name="Ament-Velasquez S.L."/>
            <person name="Kruys A."/>
            <person name="Hutchinson M.I."/>
            <person name="Powell A.J."/>
            <person name="Barry K."/>
            <person name="Miller A.N."/>
            <person name="Grigoriev I.V."/>
            <person name="Debuchy R."/>
            <person name="Gladieux P."/>
            <person name="Thoren M.H."/>
            <person name="Johannesson H."/>
        </authorList>
    </citation>
    <scope>NUCLEOTIDE SEQUENCE</scope>
    <source>
        <strain evidence="2">PSN309</strain>
    </source>
</reference>